<comment type="caution">
    <text evidence="1">The sequence shown here is derived from an EMBL/GenBank/DDBJ whole genome shotgun (WGS) entry which is preliminary data.</text>
</comment>
<dbReference type="AlphaFoldDB" id="A0AAD7X000"/>
<evidence type="ECO:0000313" key="2">
    <source>
        <dbReference type="Proteomes" id="UP001221898"/>
    </source>
</evidence>
<feature type="non-terminal residue" evidence="1">
    <location>
        <position position="176"/>
    </location>
</feature>
<gene>
    <name evidence="1" type="ORF">AAFF_G00052590</name>
</gene>
<keyword evidence="2" id="KW-1185">Reference proteome</keyword>
<dbReference type="EMBL" id="JAINUG010000013">
    <property type="protein sequence ID" value="KAJ8414389.1"/>
    <property type="molecule type" value="Genomic_DNA"/>
</dbReference>
<sequence>MAESPSTHKAGNQLDLVFTRNCASPNITVSPLHVSDHCFQSFSLPLPSVPKPSSPAPTVLVRRNLRSLSPAALSATVLSSLPPTDAFSQLPAEVASSTLLSSLSSSFDLLCPLSAKPARLQPPAPWLTNSIRANRLKLRAAERKWRKSKSPGALSDFHTLLASFSTNLSSAKSAFF</sequence>
<protein>
    <submittedName>
        <fullName evidence="1">Uncharacterized protein</fullName>
    </submittedName>
</protein>
<name>A0AAD7X000_9TELE</name>
<evidence type="ECO:0000313" key="1">
    <source>
        <dbReference type="EMBL" id="KAJ8414389.1"/>
    </source>
</evidence>
<organism evidence="1 2">
    <name type="scientific">Aldrovandia affinis</name>
    <dbReference type="NCBI Taxonomy" id="143900"/>
    <lineage>
        <taxon>Eukaryota</taxon>
        <taxon>Metazoa</taxon>
        <taxon>Chordata</taxon>
        <taxon>Craniata</taxon>
        <taxon>Vertebrata</taxon>
        <taxon>Euteleostomi</taxon>
        <taxon>Actinopterygii</taxon>
        <taxon>Neopterygii</taxon>
        <taxon>Teleostei</taxon>
        <taxon>Notacanthiformes</taxon>
        <taxon>Halosauridae</taxon>
        <taxon>Aldrovandia</taxon>
    </lineage>
</organism>
<accession>A0AAD7X000</accession>
<reference evidence="1" key="1">
    <citation type="journal article" date="2023" name="Science">
        <title>Genome structures resolve the early diversification of teleost fishes.</title>
        <authorList>
            <person name="Parey E."/>
            <person name="Louis A."/>
            <person name="Montfort J."/>
            <person name="Bouchez O."/>
            <person name="Roques C."/>
            <person name="Iampietro C."/>
            <person name="Lluch J."/>
            <person name="Castinel A."/>
            <person name="Donnadieu C."/>
            <person name="Desvignes T."/>
            <person name="Floi Bucao C."/>
            <person name="Jouanno E."/>
            <person name="Wen M."/>
            <person name="Mejri S."/>
            <person name="Dirks R."/>
            <person name="Jansen H."/>
            <person name="Henkel C."/>
            <person name="Chen W.J."/>
            <person name="Zahm M."/>
            <person name="Cabau C."/>
            <person name="Klopp C."/>
            <person name="Thompson A.W."/>
            <person name="Robinson-Rechavi M."/>
            <person name="Braasch I."/>
            <person name="Lecointre G."/>
            <person name="Bobe J."/>
            <person name="Postlethwait J.H."/>
            <person name="Berthelot C."/>
            <person name="Roest Crollius H."/>
            <person name="Guiguen Y."/>
        </authorList>
    </citation>
    <scope>NUCLEOTIDE SEQUENCE</scope>
    <source>
        <strain evidence="1">NC1722</strain>
    </source>
</reference>
<dbReference type="Proteomes" id="UP001221898">
    <property type="component" value="Unassembled WGS sequence"/>
</dbReference>
<proteinExistence type="predicted"/>